<dbReference type="PROSITE" id="PS51733">
    <property type="entry name" value="BPL_LPL_CATALYTIC"/>
    <property type="match status" value="1"/>
</dbReference>
<reference evidence="3 4" key="1">
    <citation type="submission" date="2020-08" db="EMBL/GenBank/DDBJ databases">
        <title>Aquariorum lacteus gen. nov., sp. nov., a new member of the family Comamonadaceae, isolated from freshwater aquarium.</title>
        <authorList>
            <person name="Chun S.-J."/>
        </authorList>
    </citation>
    <scope>NUCLEOTIDE SEQUENCE [LARGE SCALE GENOMIC DNA]</scope>
    <source>
        <strain evidence="3 4">SJAQ100</strain>
    </source>
</reference>
<organism evidence="3 4">
    <name type="scientific">Aquariibacter albus</name>
    <dbReference type="NCBI Taxonomy" id="2759899"/>
    <lineage>
        <taxon>Bacteria</taxon>
        <taxon>Pseudomonadati</taxon>
        <taxon>Pseudomonadota</taxon>
        <taxon>Betaproteobacteria</taxon>
        <taxon>Burkholderiales</taxon>
        <taxon>Sphaerotilaceae</taxon>
        <taxon>Aquariibacter</taxon>
    </lineage>
</organism>
<evidence type="ECO:0000256" key="1">
    <source>
        <dbReference type="SAM" id="MobiDB-lite"/>
    </source>
</evidence>
<protein>
    <submittedName>
        <fullName evidence="3">Lipoate--protein ligase family protein</fullName>
    </submittedName>
</protein>
<proteinExistence type="predicted"/>
<feature type="compositionally biased region" description="Basic and acidic residues" evidence="1">
    <location>
        <begin position="1"/>
        <end position="10"/>
    </location>
</feature>
<keyword evidence="3" id="KW-0436">Ligase</keyword>
<evidence type="ECO:0000259" key="2">
    <source>
        <dbReference type="PROSITE" id="PS51733"/>
    </source>
</evidence>
<comment type="caution">
    <text evidence="3">The sequence shown here is derived from an EMBL/GenBank/DDBJ whole genome shotgun (WGS) entry which is preliminary data.</text>
</comment>
<dbReference type="EMBL" id="JACIVI010000002">
    <property type="protein sequence ID" value="MBB1162018.1"/>
    <property type="molecule type" value="Genomic_DNA"/>
</dbReference>
<dbReference type="AlphaFoldDB" id="A0A839HQZ6"/>
<dbReference type="GO" id="GO:0016874">
    <property type="term" value="F:ligase activity"/>
    <property type="evidence" value="ECO:0007669"/>
    <property type="project" value="UniProtKB-KW"/>
</dbReference>
<dbReference type="InterPro" id="IPR004143">
    <property type="entry name" value="BPL_LPL_catalytic"/>
</dbReference>
<dbReference type="Pfam" id="PF21948">
    <property type="entry name" value="LplA-B_cat"/>
    <property type="match status" value="1"/>
</dbReference>
<keyword evidence="4" id="KW-1185">Reference proteome</keyword>
<dbReference type="RefSeq" id="WP_182663512.1">
    <property type="nucleotide sequence ID" value="NZ_JACIVI010000002.1"/>
</dbReference>
<dbReference type="SUPFAM" id="SSF55681">
    <property type="entry name" value="Class II aaRS and biotin synthetases"/>
    <property type="match status" value="1"/>
</dbReference>
<feature type="domain" description="BPL/LPL catalytic" evidence="2">
    <location>
        <begin position="46"/>
        <end position="243"/>
    </location>
</feature>
<feature type="region of interest" description="Disordered" evidence="1">
    <location>
        <begin position="1"/>
        <end position="27"/>
    </location>
</feature>
<dbReference type="Proteomes" id="UP000586093">
    <property type="component" value="Unassembled WGS sequence"/>
</dbReference>
<accession>A0A839HQZ6</accession>
<evidence type="ECO:0000313" key="3">
    <source>
        <dbReference type="EMBL" id="MBB1162018.1"/>
    </source>
</evidence>
<sequence length="256" mass="26479">MWAAEARAEEGPGTGPSHDHAGPPADAAEAGLAPAVEARLLERAQAAGGLVVGVWEPPCSLVVPASYQRYERFEALGARFAAAGWPVAVRRSGGGLVPQGPGVLNLSLAWPTAAELGTVMESVYLRLGAVLQQAVAPWGRRAGLQPVEGSFCDGRFNLAIAGRKIAGTAQGWRRLADGRSLVLAHACLLVAADLPGLVDQANRFEAHLGSDRQYRLDTLDNLLPPAVQADAAARAAALRAVGQALRQAAEAAGPLA</sequence>
<evidence type="ECO:0000313" key="4">
    <source>
        <dbReference type="Proteomes" id="UP000586093"/>
    </source>
</evidence>
<dbReference type="Gene3D" id="3.30.930.10">
    <property type="entry name" value="Bira Bifunctional Protein, Domain 2"/>
    <property type="match status" value="1"/>
</dbReference>
<name>A0A839HQZ6_9BURK</name>
<gene>
    <name evidence="3" type="ORF">H4F90_08500</name>
</gene>
<dbReference type="InterPro" id="IPR045864">
    <property type="entry name" value="aa-tRNA-synth_II/BPL/LPL"/>
</dbReference>